<dbReference type="PANTHER" id="PTHR23079">
    <property type="entry name" value="RNA-DEPENDENT RNA POLYMERASE"/>
    <property type="match status" value="1"/>
</dbReference>
<dbReference type="Gene3D" id="3.50.50.60">
    <property type="entry name" value="FAD/NAD(P)-binding domain"/>
    <property type="match status" value="2"/>
</dbReference>
<evidence type="ECO:0000256" key="2">
    <source>
        <dbReference type="ARBA" id="ARBA00022827"/>
    </source>
</evidence>
<gene>
    <name evidence="6" type="ORF">MCHLO_00485</name>
</gene>
<proteinExistence type="predicted"/>
<dbReference type="Pfam" id="PF05183">
    <property type="entry name" value="RdRP"/>
    <property type="match status" value="1"/>
</dbReference>
<feature type="compositionally biased region" description="Pro residues" evidence="4">
    <location>
        <begin position="1"/>
        <end position="10"/>
    </location>
</feature>
<keyword evidence="7" id="KW-1185">Reference proteome</keyword>
<evidence type="ECO:0000259" key="5">
    <source>
        <dbReference type="Pfam" id="PF05183"/>
    </source>
</evidence>
<evidence type="ECO:0000256" key="3">
    <source>
        <dbReference type="ARBA" id="ARBA00023002"/>
    </source>
</evidence>
<evidence type="ECO:0000256" key="4">
    <source>
        <dbReference type="SAM" id="MobiDB-lite"/>
    </source>
</evidence>
<dbReference type="InterPro" id="IPR020946">
    <property type="entry name" value="Flavin_mOase-like"/>
</dbReference>
<keyword evidence="6" id="KW-0503">Monooxygenase</keyword>
<dbReference type="SUPFAM" id="SSF51905">
    <property type="entry name" value="FAD/NAD(P)-binding domain"/>
    <property type="match status" value="1"/>
</dbReference>
<keyword evidence="3" id="KW-0560">Oxidoreductase</keyword>
<dbReference type="PANTHER" id="PTHR23079:SF14">
    <property type="entry name" value="RNA-DEPENDENT RNA POLYMERASE"/>
    <property type="match status" value="1"/>
</dbReference>
<organism evidence="6 7">
    <name type="scientific">Mycena chlorophos</name>
    <name type="common">Agaric fungus</name>
    <name type="synonym">Agaricus chlorophos</name>
    <dbReference type="NCBI Taxonomy" id="658473"/>
    <lineage>
        <taxon>Eukaryota</taxon>
        <taxon>Fungi</taxon>
        <taxon>Dikarya</taxon>
        <taxon>Basidiomycota</taxon>
        <taxon>Agaricomycotina</taxon>
        <taxon>Agaricomycetes</taxon>
        <taxon>Agaricomycetidae</taxon>
        <taxon>Agaricales</taxon>
        <taxon>Marasmiineae</taxon>
        <taxon>Mycenaceae</taxon>
        <taxon>Mycena</taxon>
    </lineage>
</organism>
<name>A0ABQ0KV42_MYCCL</name>
<protein>
    <submittedName>
        <fullName evidence="6">Dimethylaniline monooxygenase</fullName>
    </submittedName>
</protein>
<accession>A0ABQ0KV42</accession>
<evidence type="ECO:0000313" key="6">
    <source>
        <dbReference type="EMBL" id="GAT42784.1"/>
    </source>
</evidence>
<keyword evidence="2" id="KW-0274">FAD</keyword>
<dbReference type="InterPro" id="IPR007855">
    <property type="entry name" value="RDRP"/>
</dbReference>
<evidence type="ECO:0000313" key="7">
    <source>
        <dbReference type="Proteomes" id="UP000815677"/>
    </source>
</evidence>
<evidence type="ECO:0000256" key="1">
    <source>
        <dbReference type="ARBA" id="ARBA00022630"/>
    </source>
</evidence>
<dbReference type="PRINTS" id="PR00419">
    <property type="entry name" value="ADXRDTASE"/>
</dbReference>
<dbReference type="InterPro" id="IPR057596">
    <property type="entry name" value="RDRP_core"/>
</dbReference>
<keyword evidence="1" id="KW-0285">Flavoprotein</keyword>
<dbReference type="Proteomes" id="UP000815677">
    <property type="component" value="Unassembled WGS sequence"/>
</dbReference>
<reference evidence="6" key="1">
    <citation type="submission" date="2014-09" db="EMBL/GenBank/DDBJ databases">
        <title>Genome sequence of the luminous mushroom Mycena chlorophos for searching fungal bioluminescence genes.</title>
        <authorList>
            <person name="Tanaka Y."/>
            <person name="Kasuga D."/>
            <person name="Oba Y."/>
            <person name="Hase S."/>
            <person name="Sato K."/>
            <person name="Oba Y."/>
            <person name="Sakakibara Y."/>
        </authorList>
    </citation>
    <scope>NUCLEOTIDE SEQUENCE</scope>
</reference>
<sequence>MALPSPPPTPDKLAPLRPETQHDEEEREYWAHYTDHDADLLQVEADSAKTFKRKLDFTDSERPAKSVKVDSVRFMTSACKLDDAVSRPFCIAGFVDPSDQQKLADLSTGVQWELGRLISWGKTEHVGLDRLHKLRGSTLDMAPIAMETLLGINKPARPVDTSFFAAERRAKSAWVPLDLEEKTLASANPEKNLGNDPETPHGGHVCFSGTLVQQNSKVSIRLDECTIGASCRLYRQYGSSSFLRIRVSQKVLYGGEDRLRRFFLKPFVILNNIFRAFFSKEGRVVLFKTGERLRNGIVEKDPTSSQPMLFDFLDTFNPLKLNSHQLLCKWASRFALGLSSSVPGPIIMPENAEEIDDIVSSDSPPAEGIMTDGCGLTNMAFNLRLQHRFQLETMPCAAQVRQGGRKGMVLVVTSDAANTTNDPRIAFRASQVKIVYNKEAQAQLANATVDLLRFSKPLHAGRLSAEVIINLEHNGVPLDVFKRLQEAHLMFTIEDMMAWSDAPNGDSFENMQVLYRAVERSEGVYRSRRLREVAGEERIHGFELYNDGDDREEESFEELAQEKSVAWWPDETSGQPSSLAETVMALIDSGFKPQALPVLRDKLKQLVSTKVKAHAQNFNFAIPQSSIAFVVPDHLEILEPDEIHFKSSKRDFAQDSGPATDIVLGDVLITRNPCKVPSDVRKVKAVRHREFHDVLDVIVCSVKGSRRLLDFLAGGDYDGDKCTVIWDQSVVVPFTNASDEYSIKPPAVNKNFTQDSTTVAQFIISTDPHTSPEIKAQRLQKYLLDALRDPFAIGQYSGFHDNAVLMKGYDHPDSIRLAYQFCTVLDSSKTGFILKNDCRKADSRTYGHAEGPAWKVSQKKANQSLASPSNAIPLQRQIDPSIPSLARPFIMDELILAAAQQKDKWLSQIEAIFQQFDTSPVFDPVLAAPWDNYVVFAQKRREKGDMGPRKDLDIIVKHVESMFEQHRADTRQLKRKRAAAGTGPESPSHGHAFTNLPIESRQDALRSLSRDFSAQPAIEGLQTIPDPALLARLRASYAYRYDHERQRSGAGWSRFPWDVAFRELCQIKASALGPHKPITSDFYEILRVRHHVYVACSPPNLHVDTRVNAEDSVAMSMFLRDIVNARCASFCLQCNTYKHQLAGLRAQIYRVPLVEEYSQHHRHFEFSHPVRRVAVVGAGPAGLQAAAKLVEHNFEVRLFDRAPGPGGNWFYSEETPVREAYPDKPINEDPYIPHRLPFTHYYKEGEDGISLDERWREHWQPRPLWDSLHTNSPAVITELPGVPYAPDQPWVLSNHKIQSHVRAYASLNNLNLNDNANVTSYATRVEKVLKLTESNTWRLTLRKLERIPEIGRIKTTWWTEEFDAIVSATGPYVSAHVPTIEGIQDWSRATREDGGWSIYHSQNYRRPQRYQDKTVLIVGASVSASEIARDIAPYTKKLLTSIRPHKNLSPFALRSRLRFPENAEVVPEIKQFEPLQLHHNGIQNGNIELVNGSILTGIDEIILATGYVRSKTFGPNLTADGQPEDIHWTGHWIPDPTLAFTNVRSWTIGAYQSYAFAKVWEGTAHLPPQREMQRDWDDAKYQFRGLFSSRQAESLFRQYVVWLNNESLINGGRLVEPWPLQNREIFAYYSDVEWIRGYTGLRNFTEFENVPQSEWPSGHAAAWDAIVFEEDGW</sequence>
<dbReference type="Pfam" id="PF00743">
    <property type="entry name" value="FMO-like"/>
    <property type="match status" value="1"/>
</dbReference>
<feature type="region of interest" description="Disordered" evidence="4">
    <location>
        <begin position="1"/>
        <end position="26"/>
    </location>
</feature>
<dbReference type="GO" id="GO:0004497">
    <property type="term" value="F:monooxygenase activity"/>
    <property type="evidence" value="ECO:0007669"/>
    <property type="project" value="UniProtKB-KW"/>
</dbReference>
<dbReference type="Pfam" id="PF13450">
    <property type="entry name" value="NAD_binding_8"/>
    <property type="match status" value="1"/>
</dbReference>
<feature type="region of interest" description="Disordered" evidence="4">
    <location>
        <begin position="966"/>
        <end position="994"/>
    </location>
</feature>
<dbReference type="EMBL" id="DF838274">
    <property type="protein sequence ID" value="GAT42784.1"/>
    <property type="molecule type" value="Genomic_DNA"/>
</dbReference>
<dbReference type="InterPro" id="IPR036188">
    <property type="entry name" value="FAD/NAD-bd_sf"/>
</dbReference>
<feature type="domain" description="RDRP core" evidence="5">
    <location>
        <begin position="218"/>
        <end position="862"/>
    </location>
</feature>